<keyword evidence="1" id="KW-0472">Membrane</keyword>
<proteinExistence type="predicted"/>
<organism evidence="2 3">
    <name type="scientific">Nephila pilipes</name>
    <name type="common">Giant wood spider</name>
    <name type="synonym">Nephila maculata</name>
    <dbReference type="NCBI Taxonomy" id="299642"/>
    <lineage>
        <taxon>Eukaryota</taxon>
        <taxon>Metazoa</taxon>
        <taxon>Ecdysozoa</taxon>
        <taxon>Arthropoda</taxon>
        <taxon>Chelicerata</taxon>
        <taxon>Arachnida</taxon>
        <taxon>Araneae</taxon>
        <taxon>Araneomorphae</taxon>
        <taxon>Entelegynae</taxon>
        <taxon>Araneoidea</taxon>
        <taxon>Nephilidae</taxon>
        <taxon>Nephila</taxon>
    </lineage>
</organism>
<evidence type="ECO:0008006" key="4">
    <source>
        <dbReference type="Google" id="ProtNLM"/>
    </source>
</evidence>
<evidence type="ECO:0000256" key="1">
    <source>
        <dbReference type="SAM" id="Phobius"/>
    </source>
</evidence>
<protein>
    <recommendedName>
        <fullName evidence="4">WAP domain-containing protein</fullName>
    </recommendedName>
</protein>
<sequence length="132" mass="14634">MVNVAPKRRVLCLGGEVLTAKITAVDYILVSQMLKLMCCTFALMFFLYSLNSSTTTTHEKQKCPVLVVGNCTSRVAQCCSSDQCKEGDVCCQNTCKLECLRDNPKDPNRLNPEVNLTQEECAEYEASTPEPL</sequence>
<reference evidence="2" key="1">
    <citation type="submission" date="2020-08" db="EMBL/GenBank/DDBJ databases">
        <title>Multicomponent nature underlies the extraordinary mechanical properties of spider dragline silk.</title>
        <authorList>
            <person name="Kono N."/>
            <person name="Nakamura H."/>
            <person name="Mori M."/>
            <person name="Yoshida Y."/>
            <person name="Ohtoshi R."/>
            <person name="Malay A.D."/>
            <person name="Moran D.A.P."/>
            <person name="Tomita M."/>
            <person name="Numata K."/>
            <person name="Arakawa K."/>
        </authorList>
    </citation>
    <scope>NUCLEOTIDE SEQUENCE</scope>
</reference>
<dbReference type="OrthoDB" id="10595750at2759"/>
<keyword evidence="1" id="KW-0812">Transmembrane</keyword>
<accession>A0A8X6T8H5</accession>
<comment type="caution">
    <text evidence="2">The sequence shown here is derived from an EMBL/GenBank/DDBJ whole genome shotgun (WGS) entry which is preliminary data.</text>
</comment>
<dbReference type="EMBL" id="BMAW01003082">
    <property type="protein sequence ID" value="GFS81830.1"/>
    <property type="molecule type" value="Genomic_DNA"/>
</dbReference>
<name>A0A8X6T8H5_NEPPI</name>
<keyword evidence="1" id="KW-1133">Transmembrane helix</keyword>
<evidence type="ECO:0000313" key="3">
    <source>
        <dbReference type="Proteomes" id="UP000887013"/>
    </source>
</evidence>
<gene>
    <name evidence="2" type="ORF">NPIL_231681</name>
</gene>
<dbReference type="Proteomes" id="UP000887013">
    <property type="component" value="Unassembled WGS sequence"/>
</dbReference>
<keyword evidence="3" id="KW-1185">Reference proteome</keyword>
<dbReference type="AlphaFoldDB" id="A0A8X6T8H5"/>
<feature type="transmembrane region" description="Helical" evidence="1">
    <location>
        <begin position="27"/>
        <end position="50"/>
    </location>
</feature>
<evidence type="ECO:0000313" key="2">
    <source>
        <dbReference type="EMBL" id="GFS81830.1"/>
    </source>
</evidence>